<organism evidence="2 3">
    <name type="scientific">Geodermatophilus normandii</name>
    <dbReference type="NCBI Taxonomy" id="1137989"/>
    <lineage>
        <taxon>Bacteria</taxon>
        <taxon>Bacillati</taxon>
        <taxon>Actinomycetota</taxon>
        <taxon>Actinomycetes</taxon>
        <taxon>Geodermatophilales</taxon>
        <taxon>Geodermatophilaceae</taxon>
        <taxon>Geodermatophilus</taxon>
    </lineage>
</organism>
<evidence type="ECO:0000313" key="2">
    <source>
        <dbReference type="EMBL" id="NEM06181.1"/>
    </source>
</evidence>
<name>A0A6P0GG40_9ACTN</name>
<gene>
    <name evidence="2" type="ORF">GCU54_09145</name>
</gene>
<comment type="caution">
    <text evidence="2">The sequence shown here is derived from an EMBL/GenBank/DDBJ whole genome shotgun (WGS) entry which is preliminary data.</text>
</comment>
<dbReference type="Proteomes" id="UP000471126">
    <property type="component" value="Unassembled WGS sequence"/>
</dbReference>
<feature type="domain" description="VOC" evidence="1">
    <location>
        <begin position="22"/>
        <end position="159"/>
    </location>
</feature>
<dbReference type="InterPro" id="IPR004360">
    <property type="entry name" value="Glyas_Fos-R_dOase_dom"/>
</dbReference>
<proteinExistence type="predicted"/>
<dbReference type="SUPFAM" id="SSF54593">
    <property type="entry name" value="Glyoxalase/Bleomycin resistance protein/Dihydroxybiphenyl dioxygenase"/>
    <property type="match status" value="1"/>
</dbReference>
<evidence type="ECO:0000259" key="1">
    <source>
        <dbReference type="PROSITE" id="PS51819"/>
    </source>
</evidence>
<dbReference type="RefSeq" id="WP_163476350.1">
    <property type="nucleotide sequence ID" value="NZ_JAAGWE010000014.1"/>
</dbReference>
<protein>
    <submittedName>
        <fullName evidence="2">Glyoxalase</fullName>
    </submittedName>
</protein>
<dbReference type="AlphaFoldDB" id="A0A6P0GG40"/>
<dbReference type="Gene3D" id="3.10.180.10">
    <property type="entry name" value="2,3-Dihydroxybiphenyl 1,2-Dioxygenase, domain 1"/>
    <property type="match status" value="1"/>
</dbReference>
<evidence type="ECO:0000313" key="3">
    <source>
        <dbReference type="Proteomes" id="UP000471126"/>
    </source>
</evidence>
<dbReference type="PROSITE" id="PS51819">
    <property type="entry name" value="VOC"/>
    <property type="match status" value="1"/>
</dbReference>
<accession>A0A6P0GG40</accession>
<dbReference type="InterPro" id="IPR029068">
    <property type="entry name" value="Glyas_Bleomycin-R_OHBP_Dase"/>
</dbReference>
<sequence length="223" mass="24153">MSTTETSDAAVTTTGPATIDTALEVVVIPVSDVDRAIEFYRRLGWRFDGDFRDDDGFRGIQFTPKGSGCSIQFGAKVTLAEPGSAQGLHLIVSDIEAARADLVARGVDASEVYHCASGYACRFPGNDPPVPGPHPDRGTYGSFVSFADPDGNGWVLQEITTRFPGRVDGDTTYPSEAELVQALRRAAAAHREHEARTGETDADWPTWYARYLVREQSGEQLPA</sequence>
<dbReference type="EMBL" id="JAAGWE010000014">
    <property type="protein sequence ID" value="NEM06181.1"/>
    <property type="molecule type" value="Genomic_DNA"/>
</dbReference>
<reference evidence="2 3" key="1">
    <citation type="submission" date="2019-12" db="EMBL/GenBank/DDBJ databases">
        <title>WGS of CPCC 203550 I12A-02606.</title>
        <authorList>
            <person name="Jiang Z."/>
        </authorList>
    </citation>
    <scope>NUCLEOTIDE SEQUENCE [LARGE SCALE GENOMIC DNA]</scope>
    <source>
        <strain evidence="2 3">I12A-02606</strain>
    </source>
</reference>
<dbReference type="Pfam" id="PF00903">
    <property type="entry name" value="Glyoxalase"/>
    <property type="match status" value="1"/>
</dbReference>
<dbReference type="InterPro" id="IPR037523">
    <property type="entry name" value="VOC_core"/>
</dbReference>